<dbReference type="SUPFAM" id="SSF56317">
    <property type="entry name" value="Carbon-nitrogen hydrolase"/>
    <property type="match status" value="1"/>
</dbReference>
<protein>
    <recommendedName>
        <fullName evidence="8">Apolipoprotein N-acyltransferase</fullName>
        <shortName evidence="8">ALP N-acyltransferase</shortName>
        <ecNumber evidence="8">2.3.1.269</ecNumber>
    </recommendedName>
</protein>
<keyword evidence="6 8" id="KW-0472">Membrane</keyword>
<evidence type="ECO:0000256" key="4">
    <source>
        <dbReference type="ARBA" id="ARBA00022692"/>
    </source>
</evidence>
<dbReference type="InterPro" id="IPR004563">
    <property type="entry name" value="Apolipo_AcylTrfase"/>
</dbReference>
<feature type="transmembrane region" description="Helical" evidence="8">
    <location>
        <begin position="185"/>
        <end position="205"/>
    </location>
</feature>
<evidence type="ECO:0000313" key="10">
    <source>
        <dbReference type="EMBL" id="VEG75252.1"/>
    </source>
</evidence>
<evidence type="ECO:0000256" key="3">
    <source>
        <dbReference type="ARBA" id="ARBA00022679"/>
    </source>
</evidence>
<comment type="subcellular location">
    <subcellularLocation>
        <location evidence="1 8">Cell membrane</location>
        <topology evidence="1 8">Multi-pass membrane protein</topology>
    </subcellularLocation>
</comment>
<feature type="transmembrane region" description="Helical" evidence="8">
    <location>
        <begin position="57"/>
        <end position="77"/>
    </location>
</feature>
<dbReference type="PANTHER" id="PTHR38686:SF1">
    <property type="entry name" value="APOLIPOPROTEIN N-ACYLTRANSFERASE"/>
    <property type="match status" value="1"/>
</dbReference>
<dbReference type="PANTHER" id="PTHR38686">
    <property type="entry name" value="APOLIPOPROTEIN N-ACYLTRANSFERASE"/>
    <property type="match status" value="1"/>
</dbReference>
<evidence type="ECO:0000256" key="6">
    <source>
        <dbReference type="ARBA" id="ARBA00023136"/>
    </source>
</evidence>
<keyword evidence="7 8" id="KW-0012">Acyltransferase</keyword>
<dbReference type="UniPathway" id="UPA00666"/>
<dbReference type="Pfam" id="PF00795">
    <property type="entry name" value="CN_hydrolase"/>
    <property type="match status" value="1"/>
</dbReference>
<reference evidence="10 11" key="1">
    <citation type="submission" date="2018-12" db="EMBL/GenBank/DDBJ databases">
        <authorList>
            <consortium name="Pathogen Informatics"/>
        </authorList>
    </citation>
    <scope>NUCLEOTIDE SEQUENCE [LARGE SCALE GENOMIC DNA]</scope>
    <source>
        <strain evidence="10 11">NCTC11923</strain>
    </source>
</reference>
<dbReference type="STRING" id="1278298.GCA_000428685_00346"/>
<evidence type="ECO:0000313" key="11">
    <source>
        <dbReference type="Proteomes" id="UP000276899"/>
    </source>
</evidence>
<feature type="transmembrane region" description="Helical" evidence="8">
    <location>
        <begin position="83"/>
        <end position="106"/>
    </location>
</feature>
<dbReference type="GO" id="GO:0016410">
    <property type="term" value="F:N-acyltransferase activity"/>
    <property type="evidence" value="ECO:0007669"/>
    <property type="project" value="UniProtKB-UniRule"/>
</dbReference>
<dbReference type="KEGG" id="asla:NCTC11923_01911"/>
<accession>A0A3S4WL33</accession>
<keyword evidence="5 8" id="KW-1133">Transmembrane helix</keyword>
<dbReference type="NCBIfam" id="TIGR00546">
    <property type="entry name" value="lnt"/>
    <property type="match status" value="1"/>
</dbReference>
<dbReference type="EC" id="2.3.1.269" evidence="8"/>
<feature type="domain" description="CN hydrolase" evidence="9">
    <location>
        <begin position="248"/>
        <end position="503"/>
    </location>
</feature>
<dbReference type="AlphaFoldDB" id="A0A3S4WL33"/>
<dbReference type="GO" id="GO:0005886">
    <property type="term" value="C:plasma membrane"/>
    <property type="evidence" value="ECO:0007669"/>
    <property type="project" value="UniProtKB-SubCell"/>
</dbReference>
<comment type="pathway">
    <text evidence="8">Protein modification; lipoprotein biosynthesis (N-acyl transfer).</text>
</comment>
<evidence type="ECO:0000256" key="8">
    <source>
        <dbReference type="HAMAP-Rule" id="MF_01148"/>
    </source>
</evidence>
<dbReference type="GO" id="GO:0042158">
    <property type="term" value="P:lipoprotein biosynthetic process"/>
    <property type="evidence" value="ECO:0007669"/>
    <property type="project" value="UniProtKB-UniRule"/>
</dbReference>
<evidence type="ECO:0000259" key="9">
    <source>
        <dbReference type="PROSITE" id="PS50263"/>
    </source>
</evidence>
<comment type="catalytic activity">
    <reaction evidence="8">
        <text>N-terminal S-1,2-diacyl-sn-glyceryl-L-cysteinyl-[lipoprotein] + a glycerophospholipid = N-acyl-S-1,2-diacyl-sn-glyceryl-L-cysteinyl-[lipoprotein] + a 2-acyl-sn-glycero-3-phospholipid + H(+)</text>
        <dbReference type="Rhea" id="RHEA:48228"/>
        <dbReference type="Rhea" id="RHEA-COMP:14681"/>
        <dbReference type="Rhea" id="RHEA-COMP:14684"/>
        <dbReference type="ChEBI" id="CHEBI:15378"/>
        <dbReference type="ChEBI" id="CHEBI:136912"/>
        <dbReference type="ChEBI" id="CHEBI:140656"/>
        <dbReference type="ChEBI" id="CHEBI:140657"/>
        <dbReference type="ChEBI" id="CHEBI:140660"/>
        <dbReference type="EC" id="2.3.1.269"/>
    </reaction>
</comment>
<organism evidence="10 11">
    <name type="scientific">Actinomyces slackii</name>
    <dbReference type="NCBI Taxonomy" id="52774"/>
    <lineage>
        <taxon>Bacteria</taxon>
        <taxon>Bacillati</taxon>
        <taxon>Actinomycetota</taxon>
        <taxon>Actinomycetes</taxon>
        <taxon>Actinomycetales</taxon>
        <taxon>Actinomycetaceae</taxon>
        <taxon>Actinomyces</taxon>
    </lineage>
</organism>
<dbReference type="CDD" id="cd07571">
    <property type="entry name" value="ALP_N-acyl_transferase"/>
    <property type="match status" value="1"/>
</dbReference>
<dbReference type="EMBL" id="LR134363">
    <property type="protein sequence ID" value="VEG75252.1"/>
    <property type="molecule type" value="Genomic_DNA"/>
</dbReference>
<evidence type="ECO:0000256" key="7">
    <source>
        <dbReference type="ARBA" id="ARBA00023315"/>
    </source>
</evidence>
<dbReference type="Pfam" id="PF20154">
    <property type="entry name" value="LNT_N"/>
    <property type="match status" value="1"/>
</dbReference>
<evidence type="ECO:0000256" key="5">
    <source>
        <dbReference type="ARBA" id="ARBA00022989"/>
    </source>
</evidence>
<dbReference type="PROSITE" id="PS50263">
    <property type="entry name" value="CN_HYDROLASE"/>
    <property type="match status" value="1"/>
</dbReference>
<proteinExistence type="inferred from homology"/>
<evidence type="ECO:0000256" key="1">
    <source>
        <dbReference type="ARBA" id="ARBA00004651"/>
    </source>
</evidence>
<dbReference type="HAMAP" id="MF_01148">
    <property type="entry name" value="Lnt"/>
    <property type="match status" value="1"/>
</dbReference>
<gene>
    <name evidence="8 10" type="primary">lnt</name>
    <name evidence="10" type="ORF">NCTC11923_01911</name>
</gene>
<keyword evidence="11" id="KW-1185">Reference proteome</keyword>
<name>A0A3S4WL33_9ACTO</name>
<comment type="similarity">
    <text evidence="8">Belongs to the CN hydrolase family. Apolipoprotein N-acyltransferase subfamily.</text>
</comment>
<comment type="caution">
    <text evidence="8">Lacks conserved residue(s) required for the propagation of feature annotation.</text>
</comment>
<evidence type="ECO:0000256" key="2">
    <source>
        <dbReference type="ARBA" id="ARBA00022475"/>
    </source>
</evidence>
<dbReference type="InterPro" id="IPR003010">
    <property type="entry name" value="C-N_Hydrolase"/>
</dbReference>
<comment type="function">
    <text evidence="8">Catalyzes the phospholipid dependent N-acylation of the N-terminal cysteine of apolipoprotein, the last step in lipoprotein maturation.</text>
</comment>
<feature type="transmembrane region" description="Helical" evidence="8">
    <location>
        <begin position="217"/>
        <end position="237"/>
    </location>
</feature>
<dbReference type="RefSeq" id="WP_051281319.1">
    <property type="nucleotide sequence ID" value="NZ_LR134363.1"/>
</dbReference>
<feature type="transmembrane region" description="Helical" evidence="8">
    <location>
        <begin position="516"/>
        <end position="537"/>
    </location>
</feature>
<keyword evidence="2 8" id="KW-1003">Cell membrane</keyword>
<dbReference type="InterPro" id="IPR036526">
    <property type="entry name" value="C-N_Hydrolase_sf"/>
</dbReference>
<keyword evidence="4 8" id="KW-0812">Transmembrane</keyword>
<dbReference type="Proteomes" id="UP000276899">
    <property type="component" value="Chromosome"/>
</dbReference>
<dbReference type="Gene3D" id="3.60.110.10">
    <property type="entry name" value="Carbon-nitrogen hydrolase"/>
    <property type="match status" value="1"/>
</dbReference>
<dbReference type="InterPro" id="IPR045378">
    <property type="entry name" value="LNT_N"/>
</dbReference>
<keyword evidence="3 8" id="KW-0808">Transferase</keyword>
<keyword evidence="10" id="KW-0449">Lipoprotein</keyword>
<sequence length="551" mass="57846">MVRALGLPTAALRVVLAAICGLLTYTAFPPMGLWWAAFVGVGGLMALVRGRSLGGGLVLGLVYGAGLFTPLLHFTAVAMGNPIGWAALVTLQSLYLAALGSAWALVSRLPALEDREQQETAPSSSARGSGTGAVKGRRIHPGLARIGAFAILWSGVEELRSSWPLGGFPFGRLAFAMADAPMLPLAAYGGSIGLSLITALIAACLAEAAWCLRRARAFPAIVSATAAGALLLAPIILPVDTRTQEGTIRVGAIQGNVAKDFENAYGRALEVTGNHTEATRRLLAEPGTGRLDMVIWPENAADLDPRTHRATARLVEQAAQEAGAPVLVGAVAVEGQVRYNDMLIWSPDQGAGDYYRKHRPVPFAEYIPARDLVRRLTTQVDRIGIDMAPGHGPYALSVPAAAQDRNVTLAMGICFEVAYDDALRAGVRQGGQAIVIPTNNASFLDSGEAAQQLAQGRVQAVVHGRSVIQVSTVGYTAIINPKGAVLQVTEPYTQDGIAADVGLRSSVTVADRLGPWPGLMAESLAGALVLAGIVGAVRRWRAARTTRRTRS</sequence>